<proteinExistence type="predicted"/>
<accession>A0A4Z2I0M3</accession>
<dbReference type="Proteomes" id="UP000314294">
    <property type="component" value="Unassembled WGS sequence"/>
</dbReference>
<dbReference type="AlphaFoldDB" id="A0A4Z2I0M3"/>
<comment type="caution">
    <text evidence="1">The sequence shown here is derived from an EMBL/GenBank/DDBJ whole genome shotgun (WGS) entry which is preliminary data.</text>
</comment>
<gene>
    <name evidence="1" type="ORF">EYF80_018655</name>
</gene>
<evidence type="ECO:0000313" key="1">
    <source>
        <dbReference type="EMBL" id="TNN71135.1"/>
    </source>
</evidence>
<organism evidence="1 2">
    <name type="scientific">Liparis tanakae</name>
    <name type="common">Tanaka's snailfish</name>
    <dbReference type="NCBI Taxonomy" id="230148"/>
    <lineage>
        <taxon>Eukaryota</taxon>
        <taxon>Metazoa</taxon>
        <taxon>Chordata</taxon>
        <taxon>Craniata</taxon>
        <taxon>Vertebrata</taxon>
        <taxon>Euteleostomi</taxon>
        <taxon>Actinopterygii</taxon>
        <taxon>Neopterygii</taxon>
        <taxon>Teleostei</taxon>
        <taxon>Neoteleostei</taxon>
        <taxon>Acanthomorphata</taxon>
        <taxon>Eupercaria</taxon>
        <taxon>Perciformes</taxon>
        <taxon>Cottioidei</taxon>
        <taxon>Cottales</taxon>
        <taxon>Liparidae</taxon>
        <taxon>Liparis</taxon>
    </lineage>
</organism>
<name>A0A4Z2I0M3_9TELE</name>
<dbReference type="EMBL" id="SRLO01000154">
    <property type="protein sequence ID" value="TNN71135.1"/>
    <property type="molecule type" value="Genomic_DNA"/>
</dbReference>
<keyword evidence="2" id="KW-1185">Reference proteome</keyword>
<sequence length="116" mass="13550">MHQKKPVCRVDQPFARRGLEQQPTHQNVITMFLWKSSNLALVFFYFYTPCKYWFKSCIGITRRGRGRGLPKQDTEPKALPGTRQAEDRIGLCVFSSLFYSPVSFGYPTRRRADQKL</sequence>
<evidence type="ECO:0000313" key="2">
    <source>
        <dbReference type="Proteomes" id="UP000314294"/>
    </source>
</evidence>
<protein>
    <submittedName>
        <fullName evidence="1">Uncharacterized protein</fullName>
    </submittedName>
</protein>
<reference evidence="1 2" key="1">
    <citation type="submission" date="2019-03" db="EMBL/GenBank/DDBJ databases">
        <title>First draft genome of Liparis tanakae, snailfish: a comprehensive survey of snailfish specific genes.</title>
        <authorList>
            <person name="Kim W."/>
            <person name="Song I."/>
            <person name="Jeong J.-H."/>
            <person name="Kim D."/>
            <person name="Kim S."/>
            <person name="Ryu S."/>
            <person name="Song J.Y."/>
            <person name="Lee S.K."/>
        </authorList>
    </citation>
    <scope>NUCLEOTIDE SEQUENCE [LARGE SCALE GENOMIC DNA]</scope>
    <source>
        <tissue evidence="1">Muscle</tissue>
    </source>
</reference>